<dbReference type="Proteomes" id="UP000007519">
    <property type="component" value="Plasmid unnamed"/>
</dbReference>
<reference evidence="4 5" key="1">
    <citation type="journal article" date="2012" name="Stand. Genomic Sci.">
        <title>Complete genome sequencing and analysis of Saprospira grandis str. Lewin, a predatory marine bacterium.</title>
        <authorList>
            <person name="Saw J.H."/>
            <person name="Yuryev A."/>
            <person name="Kanbe M."/>
            <person name="Hou S."/>
            <person name="Young A.G."/>
            <person name="Aizawa S."/>
            <person name="Alam M."/>
        </authorList>
    </citation>
    <scope>NUCLEOTIDE SEQUENCE [LARGE SCALE GENOMIC DNA]</scope>
    <source>
        <strain evidence="4 5">Lewin</strain>
        <plasmid evidence="5">Plasmid SGRA01</plasmid>
    </source>
</reference>
<geneLocation type="plasmid" evidence="5">
    <name>SGRA01</name>
</geneLocation>
<dbReference type="PROSITE" id="PS50045">
    <property type="entry name" value="SIGMA54_INTERACT_4"/>
    <property type="match status" value="1"/>
</dbReference>
<dbReference type="eggNOG" id="COG2204">
    <property type="taxonomic scope" value="Bacteria"/>
</dbReference>
<sequence length="425" mass="49245">MKAPLRLGLWAWPKAKKQALLGSLQSIKHWELGEEKLGASILPFSALANLSASQVRQLGQIFCWAPEISWEDYQDLLARQVLVFRAPFPIFLQQLLPFLQAWWKEQIALAQEEEAILTEFAELGLWGQSKLMIRLFKRAKLLAQNKDFVFLQGPAGSGKSWLAGAMHGLSPFEQQPFITVNLMDHKREDLERLLFGQGKKKGHERHFGLLSSRGFQALLIQHIELLPFDLQELLAKLLKEGKYILPQGDSPVFLNQKLYLSSSKDLDYLQEQKKFSSQLLQQLKTRKLRIPSLSERGKGELIQLSQQFLRQFCEEQGLQLKSLHKSAQNRLKNWYFSENLRELKQLIERSALLSTGRFIKGKDLWLEDDFKQEVQQWIKNGSSMQEYQRQIIRHQLYVQKNHVVKAAQALGIGKSTIYRILEQEE</sequence>
<dbReference type="HOGENOM" id="CLU_645413_0_0_10"/>
<evidence type="ECO:0000256" key="1">
    <source>
        <dbReference type="ARBA" id="ARBA00022741"/>
    </source>
</evidence>
<dbReference type="KEGG" id="sgn:SGRA_p0029"/>
<dbReference type="GO" id="GO:0006355">
    <property type="term" value="P:regulation of DNA-templated transcription"/>
    <property type="evidence" value="ECO:0007669"/>
    <property type="project" value="InterPro"/>
</dbReference>
<evidence type="ECO:0000259" key="3">
    <source>
        <dbReference type="PROSITE" id="PS50045"/>
    </source>
</evidence>
<dbReference type="Pfam" id="PF25601">
    <property type="entry name" value="AAA_lid_14"/>
    <property type="match status" value="1"/>
</dbReference>
<dbReference type="Gene3D" id="3.40.50.300">
    <property type="entry name" value="P-loop containing nucleotide triphosphate hydrolases"/>
    <property type="match status" value="1"/>
</dbReference>
<dbReference type="InterPro" id="IPR002078">
    <property type="entry name" value="Sigma_54_int"/>
</dbReference>
<dbReference type="Gene3D" id="1.10.8.60">
    <property type="match status" value="1"/>
</dbReference>
<accession>H6LB04</accession>
<dbReference type="InterPro" id="IPR009057">
    <property type="entry name" value="Homeodomain-like_sf"/>
</dbReference>
<dbReference type="PANTHER" id="PTHR32071">
    <property type="entry name" value="TRANSCRIPTIONAL REGULATORY PROTEIN"/>
    <property type="match status" value="1"/>
</dbReference>
<name>H6LB04_SAPGL</name>
<dbReference type="AlphaFoldDB" id="H6LB04"/>
<dbReference type="SUPFAM" id="SSF52540">
    <property type="entry name" value="P-loop containing nucleoside triphosphate hydrolases"/>
    <property type="match status" value="1"/>
</dbReference>
<keyword evidence="1" id="KW-0547">Nucleotide-binding</keyword>
<evidence type="ECO:0000313" key="4">
    <source>
        <dbReference type="EMBL" id="AFC26969.1"/>
    </source>
</evidence>
<dbReference type="GO" id="GO:0005524">
    <property type="term" value="F:ATP binding"/>
    <property type="evidence" value="ECO:0007669"/>
    <property type="project" value="UniProtKB-KW"/>
</dbReference>
<dbReference type="Gene3D" id="1.10.10.60">
    <property type="entry name" value="Homeodomain-like"/>
    <property type="match status" value="1"/>
</dbReference>
<keyword evidence="2" id="KW-0067">ATP-binding</keyword>
<dbReference type="OrthoDB" id="9771372at2"/>
<feature type="domain" description="Sigma-54 factor interaction" evidence="3">
    <location>
        <begin position="125"/>
        <end position="352"/>
    </location>
</feature>
<dbReference type="RefSeq" id="WP_015695524.1">
    <property type="nucleotide sequence ID" value="NC_016936.1"/>
</dbReference>
<dbReference type="InterPro" id="IPR027417">
    <property type="entry name" value="P-loop_NTPase"/>
</dbReference>
<protein>
    <submittedName>
        <fullName evidence="4">GAF modulated sigma54 specific transcriptional regulator, Fis family protein</fullName>
    </submittedName>
</protein>
<keyword evidence="5" id="KW-1185">Reference proteome</keyword>
<dbReference type="SUPFAM" id="SSF46689">
    <property type="entry name" value="Homeodomain-like"/>
    <property type="match status" value="1"/>
</dbReference>
<dbReference type="CDD" id="cd00009">
    <property type="entry name" value="AAA"/>
    <property type="match status" value="1"/>
</dbReference>
<evidence type="ECO:0000313" key="5">
    <source>
        <dbReference type="Proteomes" id="UP000007519"/>
    </source>
</evidence>
<proteinExistence type="predicted"/>
<keyword evidence="4" id="KW-0614">Plasmid</keyword>
<dbReference type="Pfam" id="PF00158">
    <property type="entry name" value="Sigma54_activat"/>
    <property type="match status" value="1"/>
</dbReference>
<dbReference type="EMBL" id="CP002832">
    <property type="protein sequence ID" value="AFC26969.1"/>
    <property type="molecule type" value="Genomic_DNA"/>
</dbReference>
<organism evidence="4 5">
    <name type="scientific">Saprospira grandis (strain Lewin)</name>
    <dbReference type="NCBI Taxonomy" id="984262"/>
    <lineage>
        <taxon>Bacteria</taxon>
        <taxon>Pseudomonadati</taxon>
        <taxon>Bacteroidota</taxon>
        <taxon>Saprospiria</taxon>
        <taxon>Saprospirales</taxon>
        <taxon>Saprospiraceae</taxon>
        <taxon>Saprospira</taxon>
    </lineage>
</organism>
<gene>
    <name evidence="4" type="primary">yfhA</name>
    <name evidence="4" type="ORF">SGRA_p0029</name>
</gene>
<evidence type="ECO:0000256" key="2">
    <source>
        <dbReference type="ARBA" id="ARBA00022840"/>
    </source>
</evidence>
<dbReference type="InterPro" id="IPR058031">
    <property type="entry name" value="AAA_lid_NorR"/>
</dbReference>